<evidence type="ECO:0000313" key="2">
    <source>
        <dbReference type="EMBL" id="RAL60585.1"/>
    </source>
</evidence>
<keyword evidence="3" id="KW-1185">Reference proteome</keyword>
<feature type="region of interest" description="Disordered" evidence="1">
    <location>
        <begin position="118"/>
        <end position="190"/>
    </location>
</feature>
<proteinExistence type="predicted"/>
<organism evidence="2 3">
    <name type="scientific">Monilinia fructigena</name>
    <dbReference type="NCBI Taxonomy" id="38457"/>
    <lineage>
        <taxon>Eukaryota</taxon>
        <taxon>Fungi</taxon>
        <taxon>Dikarya</taxon>
        <taxon>Ascomycota</taxon>
        <taxon>Pezizomycotina</taxon>
        <taxon>Leotiomycetes</taxon>
        <taxon>Helotiales</taxon>
        <taxon>Sclerotiniaceae</taxon>
        <taxon>Monilinia</taxon>
    </lineage>
</organism>
<dbReference type="OrthoDB" id="2326446at2759"/>
<sequence length="211" mass="23386">MTTSPPTTPQFPQVDLIPWDPDSPSHVSRLFNQRVACTWNSEFVEPWRERQRQGAITLQWIVLPMVPTRDHLHTLHISQFPLESEPLIDSATTFNGVPRTPPSPPTSFLPIGHIALEVQSPSPSPPSLPLPPQPTKSPGSTSRVHSAASASAAPPWTPLRNRLTSRPGRQEADPRSHSERVPRETGEESGIEGLCRCRLRRWIGICGGGMW</sequence>
<feature type="compositionally biased region" description="Basic and acidic residues" evidence="1">
    <location>
        <begin position="168"/>
        <end position="186"/>
    </location>
</feature>
<dbReference type="AlphaFoldDB" id="A0A395IK29"/>
<accession>A0A395IK29</accession>
<dbReference type="Proteomes" id="UP000249056">
    <property type="component" value="Unassembled WGS sequence"/>
</dbReference>
<gene>
    <name evidence="2" type="ORF">DID88_009780</name>
</gene>
<name>A0A395IK29_9HELO</name>
<feature type="compositionally biased region" description="Pro residues" evidence="1">
    <location>
        <begin position="122"/>
        <end position="135"/>
    </location>
</feature>
<evidence type="ECO:0000313" key="3">
    <source>
        <dbReference type="Proteomes" id="UP000249056"/>
    </source>
</evidence>
<comment type="caution">
    <text evidence="2">The sequence shown here is derived from an EMBL/GenBank/DDBJ whole genome shotgun (WGS) entry which is preliminary data.</text>
</comment>
<protein>
    <submittedName>
        <fullName evidence="2">Uncharacterized protein</fullName>
    </submittedName>
</protein>
<reference evidence="2 3" key="1">
    <citation type="submission" date="2018-06" db="EMBL/GenBank/DDBJ databases">
        <title>Genome Sequence of the Brown Rot Fungal Pathogen Monilinia fructigena.</title>
        <authorList>
            <person name="Landi L."/>
            <person name="De Miccolis Angelini R.M."/>
            <person name="Pollastro S."/>
            <person name="Abate D."/>
            <person name="Faretra F."/>
            <person name="Romanazzi G."/>
        </authorList>
    </citation>
    <scope>NUCLEOTIDE SEQUENCE [LARGE SCALE GENOMIC DNA]</scope>
    <source>
        <strain evidence="2 3">Mfrg269</strain>
    </source>
</reference>
<dbReference type="EMBL" id="QKRW01000039">
    <property type="protein sequence ID" value="RAL60585.1"/>
    <property type="molecule type" value="Genomic_DNA"/>
</dbReference>
<evidence type="ECO:0000256" key="1">
    <source>
        <dbReference type="SAM" id="MobiDB-lite"/>
    </source>
</evidence>